<evidence type="ECO:0000256" key="1">
    <source>
        <dbReference type="SAM" id="MobiDB-lite"/>
    </source>
</evidence>
<proteinExistence type="predicted"/>
<evidence type="ECO:0000313" key="4">
    <source>
        <dbReference type="Proteomes" id="UP000887013"/>
    </source>
</evidence>
<dbReference type="Gene3D" id="3.30.70.270">
    <property type="match status" value="1"/>
</dbReference>
<protein>
    <submittedName>
        <fullName evidence="3">Integrase catalytic domain-containing protein</fullName>
    </submittedName>
</protein>
<dbReference type="Pfam" id="PF05380">
    <property type="entry name" value="Peptidase_A17"/>
    <property type="match status" value="1"/>
</dbReference>
<dbReference type="SUPFAM" id="SSF56672">
    <property type="entry name" value="DNA/RNA polymerases"/>
    <property type="match status" value="1"/>
</dbReference>
<feature type="domain" description="DUF5641" evidence="2">
    <location>
        <begin position="1177"/>
        <end position="1249"/>
    </location>
</feature>
<dbReference type="Proteomes" id="UP000887013">
    <property type="component" value="Unassembled WGS sequence"/>
</dbReference>
<feature type="region of interest" description="Disordered" evidence="1">
    <location>
        <begin position="167"/>
        <end position="200"/>
    </location>
</feature>
<evidence type="ECO:0000313" key="3">
    <source>
        <dbReference type="EMBL" id="GFT85493.1"/>
    </source>
</evidence>
<dbReference type="EMBL" id="BMAW01023919">
    <property type="protein sequence ID" value="GFT85493.1"/>
    <property type="molecule type" value="Genomic_DNA"/>
</dbReference>
<dbReference type="InterPro" id="IPR043128">
    <property type="entry name" value="Rev_trsase/Diguanyl_cyclase"/>
</dbReference>
<evidence type="ECO:0000259" key="2">
    <source>
        <dbReference type="Pfam" id="PF18701"/>
    </source>
</evidence>
<dbReference type="OrthoDB" id="6433228at2759"/>
<dbReference type="PANTHER" id="PTHR47331:SF5">
    <property type="entry name" value="RIBONUCLEASE H"/>
    <property type="match status" value="1"/>
</dbReference>
<dbReference type="InterPro" id="IPR040676">
    <property type="entry name" value="DUF5641"/>
</dbReference>
<gene>
    <name evidence="3" type="primary">AVEN_255928_1</name>
    <name evidence="3" type="ORF">NPIL_478041</name>
</gene>
<dbReference type="GO" id="GO:0071897">
    <property type="term" value="P:DNA biosynthetic process"/>
    <property type="evidence" value="ECO:0007669"/>
    <property type="project" value="UniProtKB-ARBA"/>
</dbReference>
<dbReference type="Gene3D" id="3.10.10.10">
    <property type="entry name" value="HIV Type 1 Reverse Transcriptase, subunit A, domain 1"/>
    <property type="match status" value="1"/>
</dbReference>
<dbReference type="InterPro" id="IPR043502">
    <property type="entry name" value="DNA/RNA_pol_sf"/>
</dbReference>
<sequence length="1250" mass="144307">MRQSSLSAFGFCLIGKSTESGWLLEMDLPRSNRMNFQKWPESADYYSGVKMDADKIKNKRKALKCGATKFVNSLDTTLVNESNVHTLEILYHQLIEKIDSLKVSDNELLSVIDAKDIEKEVEDSEAYMENLITYKCKITQKIASLTNPVVPPTFVNPTNVPSSTIDTVIQEPKFHQNNSDKTTSNSRKEESDDSVASVSSCQTETKTQRVLLQTASVVARYNKQFRNCRLLADTAAQRSFVERKFSRLLKLPVIRKEKLSVYSFGDTSPVEKMFNVIKIRLENKDDPNSYLEIEALETEKISAAHIPPPDIDISIYSKHLKGLKLADTTNSDANVSVLIGADNYYDVMTGRIKRISRKLVAAESLYGWCLIGISGPPNKNSSDSFAMKVVVEEDISKQLEAFWQLENLGIEPVNENLNCKDNKILQKFEENIQFRDGRYVVKLPWKDNLKESLDNNYETAHERFSELCHKFKSDQSLYTEYKNVVDSYVEQNIVERVPNSNVVGVSEFYLPHRAVIRHDRVSSKLRIVFDASSHKRGKFSLNDSLHIGPNLYPDLFQLLLSFQKHPIAFTVDIKQAFLNVELDYSDKNVTKFFWTDNPESFSESLEVLRFNRVLFGINSSPFLLTATIKYHLKKYSSLFPQTHELLNKFVYVDDVLGGQSTVASACTTSVECVQIFSEANMPLHKWATNSAELRELWEKNGFSIETSSNSIGQNMINYKVLGISWDTDRDVFYFDIENLLSFISKGTDTKRFLLQVAGRIFDPLGLIAPYVIRLKVLIQNVWEMGLLWDQEMPQIVKKPFKEWCHELKDLHLVSIPRFYDFSDSNVVDVQLHSFSDSSKKAYGTVIYFRVVRTDGTISTSFVTSKSRVAPLKTLSLPRLELMGALLSARLCDKVSKTLKFEKSCFFHTDSFIFYHWIQGEPFRFKPFVKNRIEEIQKLTEPSKWHHCPGKGNPADILSRGISVRELKDSELWWHGPPWLKQFWPKIEKQNLSSLNLELKSNFRDISQNDVILENREKLLNIDKFSSYLKLLRVTAFVFRYIYNTQNTLKKRGAVDTEELKKSEEYWIKEIQKETYGSEIIDLEKTQKVSDCSKIRSLVPYLDDRQILRIKGRLDESELSLDEKQPILLPQNSKFTELLILREHTKNFLQYGRKNQDYPLHFAKLVSEVSNRESLIKRKQYRTTLLKHFGNKWKTQYLLDLKTVYHFKSLNIHKDVKVDDVLVEGSSKSKLLWDLGTIQETFQGRDGHVRA</sequence>
<comment type="caution">
    <text evidence="3">The sequence shown here is derived from an EMBL/GenBank/DDBJ whole genome shotgun (WGS) entry which is preliminary data.</text>
</comment>
<keyword evidence="4" id="KW-1185">Reference proteome</keyword>
<dbReference type="InterPro" id="IPR008042">
    <property type="entry name" value="Retrotrans_Pao"/>
</dbReference>
<name>A0A8X6PRR6_NEPPI</name>
<organism evidence="3 4">
    <name type="scientific">Nephila pilipes</name>
    <name type="common">Giant wood spider</name>
    <name type="synonym">Nephila maculata</name>
    <dbReference type="NCBI Taxonomy" id="299642"/>
    <lineage>
        <taxon>Eukaryota</taxon>
        <taxon>Metazoa</taxon>
        <taxon>Ecdysozoa</taxon>
        <taxon>Arthropoda</taxon>
        <taxon>Chelicerata</taxon>
        <taxon>Arachnida</taxon>
        <taxon>Araneae</taxon>
        <taxon>Araneomorphae</taxon>
        <taxon>Entelegynae</taxon>
        <taxon>Araneoidea</taxon>
        <taxon>Nephilidae</taxon>
        <taxon>Nephila</taxon>
    </lineage>
</organism>
<reference evidence="3" key="1">
    <citation type="submission" date="2020-08" db="EMBL/GenBank/DDBJ databases">
        <title>Multicomponent nature underlies the extraordinary mechanical properties of spider dragline silk.</title>
        <authorList>
            <person name="Kono N."/>
            <person name="Nakamura H."/>
            <person name="Mori M."/>
            <person name="Yoshida Y."/>
            <person name="Ohtoshi R."/>
            <person name="Malay A.D."/>
            <person name="Moran D.A.P."/>
            <person name="Tomita M."/>
            <person name="Numata K."/>
            <person name="Arakawa K."/>
        </authorList>
    </citation>
    <scope>NUCLEOTIDE SEQUENCE</scope>
</reference>
<dbReference type="PANTHER" id="PTHR47331">
    <property type="entry name" value="PHD-TYPE DOMAIN-CONTAINING PROTEIN"/>
    <property type="match status" value="1"/>
</dbReference>
<dbReference type="AlphaFoldDB" id="A0A8X6PRR6"/>
<accession>A0A8X6PRR6</accession>
<dbReference type="Pfam" id="PF18701">
    <property type="entry name" value="DUF5641"/>
    <property type="match status" value="1"/>
</dbReference>
<feature type="compositionally biased region" description="Polar residues" evidence="1">
    <location>
        <begin position="175"/>
        <end position="185"/>
    </location>
</feature>